<gene>
    <name evidence="3" type="primary">LOC107030068</name>
</gene>
<dbReference type="InterPro" id="IPR036397">
    <property type="entry name" value="RNaseH_sf"/>
</dbReference>
<dbReference type="InterPro" id="IPR001584">
    <property type="entry name" value="Integrase_cat-core"/>
</dbReference>
<dbReference type="PANTHER" id="PTHR48475:SF1">
    <property type="entry name" value="RNASE H TYPE-1 DOMAIN-CONTAINING PROTEIN"/>
    <property type="match status" value="1"/>
</dbReference>
<dbReference type="InterPro" id="IPR012337">
    <property type="entry name" value="RNaseH-like_sf"/>
</dbReference>
<organism evidence="2 3">
    <name type="scientific">Solanum pennellii</name>
    <name type="common">Tomato</name>
    <name type="synonym">Lycopersicon pennellii</name>
    <dbReference type="NCBI Taxonomy" id="28526"/>
    <lineage>
        <taxon>Eukaryota</taxon>
        <taxon>Viridiplantae</taxon>
        <taxon>Streptophyta</taxon>
        <taxon>Embryophyta</taxon>
        <taxon>Tracheophyta</taxon>
        <taxon>Spermatophyta</taxon>
        <taxon>Magnoliopsida</taxon>
        <taxon>eudicotyledons</taxon>
        <taxon>Gunneridae</taxon>
        <taxon>Pentapetalae</taxon>
        <taxon>asterids</taxon>
        <taxon>lamiids</taxon>
        <taxon>Solanales</taxon>
        <taxon>Solanaceae</taxon>
        <taxon>Solanoideae</taxon>
        <taxon>Solaneae</taxon>
        <taxon>Solanum</taxon>
        <taxon>Solanum subgen. Lycopersicon</taxon>
    </lineage>
</organism>
<dbReference type="PANTHER" id="PTHR48475">
    <property type="entry name" value="RIBONUCLEASE H"/>
    <property type="match status" value="1"/>
</dbReference>
<evidence type="ECO:0000313" key="3">
    <source>
        <dbReference type="RefSeq" id="XP_015086959.1"/>
    </source>
</evidence>
<reference evidence="3" key="2">
    <citation type="submission" date="2025-08" db="UniProtKB">
        <authorList>
            <consortium name="RefSeq"/>
        </authorList>
    </citation>
    <scope>IDENTIFICATION</scope>
</reference>
<accession>A0ABM1HKW6</accession>
<evidence type="ECO:0000259" key="1">
    <source>
        <dbReference type="PROSITE" id="PS50994"/>
    </source>
</evidence>
<name>A0ABM1HKW6_SOLPN</name>
<dbReference type="Proteomes" id="UP000694930">
    <property type="component" value="Chromosome 9"/>
</dbReference>
<feature type="domain" description="Integrase catalytic" evidence="1">
    <location>
        <begin position="188"/>
        <end position="309"/>
    </location>
</feature>
<reference evidence="2" key="1">
    <citation type="journal article" date="2014" name="Nat. Genet.">
        <title>The genome of the stress-tolerant wild tomato species Solanum pennellii.</title>
        <authorList>
            <person name="Bolger A."/>
            <person name="Scossa F."/>
            <person name="Bolger M.E."/>
            <person name="Lanz C."/>
            <person name="Maumus F."/>
            <person name="Tohge T."/>
            <person name="Quesneville H."/>
            <person name="Alseekh S."/>
            <person name="Sorensen I."/>
            <person name="Lichtenstein G."/>
            <person name="Fich E.A."/>
            <person name="Conte M."/>
            <person name="Keller H."/>
            <person name="Schneeberger K."/>
            <person name="Schwacke R."/>
            <person name="Ofner I."/>
            <person name="Vrebalov J."/>
            <person name="Xu Y."/>
            <person name="Osorio S."/>
            <person name="Aflitos S.A."/>
            <person name="Schijlen E."/>
            <person name="Jimenez-Gomez J.M."/>
            <person name="Ryngajllo M."/>
            <person name="Kimura S."/>
            <person name="Kumar R."/>
            <person name="Koenig D."/>
            <person name="Headland L.R."/>
            <person name="Maloof J.N."/>
            <person name="Sinha N."/>
            <person name="van Ham R.C."/>
            <person name="Lankhorst R.K."/>
            <person name="Mao L."/>
            <person name="Vogel A."/>
            <person name="Arsova B."/>
            <person name="Panstruga R."/>
            <person name="Fei Z."/>
            <person name="Rose J.K."/>
            <person name="Zamir D."/>
            <person name="Carrari F."/>
            <person name="Giovannoni J.J."/>
            <person name="Weigel D."/>
            <person name="Usadel B."/>
            <person name="Fernie A.R."/>
        </authorList>
    </citation>
    <scope>NUCLEOTIDE SEQUENCE [LARGE SCALE GENOMIC DNA]</scope>
    <source>
        <strain evidence="2">cv. LA0716</strain>
    </source>
</reference>
<dbReference type="RefSeq" id="XP_015086959.1">
    <property type="nucleotide sequence ID" value="XM_015231473.1"/>
</dbReference>
<dbReference type="GeneID" id="107030068"/>
<proteinExistence type="predicted"/>
<dbReference type="PROSITE" id="PS50994">
    <property type="entry name" value="INTEGRASE"/>
    <property type="match status" value="1"/>
</dbReference>
<protein>
    <submittedName>
        <fullName evidence="3">Uncharacterized protein LOC107030068</fullName>
    </submittedName>
</protein>
<dbReference type="Gene3D" id="1.10.340.70">
    <property type="match status" value="1"/>
</dbReference>
<keyword evidence="2" id="KW-1185">Reference proteome</keyword>
<dbReference type="Gene3D" id="3.30.420.10">
    <property type="entry name" value="Ribonuclease H-like superfamily/Ribonuclease H"/>
    <property type="match status" value="1"/>
</dbReference>
<dbReference type="SUPFAM" id="SSF53098">
    <property type="entry name" value="Ribonuclease H-like"/>
    <property type="match status" value="1"/>
</dbReference>
<evidence type="ECO:0000313" key="2">
    <source>
        <dbReference type="Proteomes" id="UP000694930"/>
    </source>
</evidence>
<sequence length="401" mass="46142">MAIDMNVHELLLIGDSDLLIHRVQGEWAVKNPKMHYTFFNDHLDIELKEHSVHCSHIEVELDGLPWYFDIKKYLGSGNYPEDVTSNNKKSIGRMALNFFLSGEVLYRRTPNLGLLRCIEFVEPVKIIEQIHAGVCGTHMNGLTLERKILRAGYFWMTTEHDCCKFVQKCHKYQVHGDLSRVPPHELNAMSSPWLFLAFGMDIIGQIEPDSSNGHIFILVAIDYFKKLVEATSYMSVTKKVVDDFIRNNLICRFGVPESIIIENGANLNSHLMRDKREQFKIPHQNSTAYRPQMNGAVEATNKIIKKILRRMINNYRVEIPSLRIIQEAELSNAEWVSKRIDQLTLIDEKRMDEYKGKLAPNWQGPYIVCKVLSGGALILSEMDGTAWPKPINSYAVKRYYA</sequence>